<proteinExistence type="predicted"/>
<gene>
    <name evidence="1" type="ORF">TBRA_LOCUS14921</name>
</gene>
<sequence length="405" mass="43609">MGDKSANSGPTVKNSDYGSCVQAACSVPINDEGLKSMELEIKSALYAIENANMDRLAAETKKSITQSVVTLQKLTTALTAHCAMFLADRSVTVKLTESLVRTLTDARRRDRDATNKQLQKMEMKVIELQEEMRAKFASQTRDVAESIGILAPQLEEIKACAGSSYSSVAAAGGWRVATGSRSVTLPMPRPSVTEKPMTEEIFVVPAVEDDGELKEPLAIKKRLQEFIKPQEEGIAVNGVRLSGRGVILRVPTGDKEKMTELIARRTKGLKTMEPRHAQPQVALFNVPGPDAKEKATAACLVATSEVDCTDEVTTIRESAQRNGKFTVVLEVSQEAREILLQHATRTMSHYVPNAVNHIGGCARSPCGASIAGGSEGSQPNHSAFDAATCPAYLKAIGERGQALVN</sequence>
<keyword evidence="2" id="KW-1185">Reference proteome</keyword>
<reference evidence="1 2" key="1">
    <citation type="submission" date="2020-02" db="EMBL/GenBank/DDBJ databases">
        <authorList>
            <person name="Ferguson B K."/>
        </authorList>
    </citation>
    <scope>NUCLEOTIDE SEQUENCE [LARGE SCALE GENOMIC DNA]</scope>
</reference>
<protein>
    <submittedName>
        <fullName evidence="1">Uncharacterized protein</fullName>
    </submittedName>
</protein>
<evidence type="ECO:0000313" key="2">
    <source>
        <dbReference type="Proteomes" id="UP000479190"/>
    </source>
</evidence>
<evidence type="ECO:0000313" key="1">
    <source>
        <dbReference type="EMBL" id="CAB0043333.1"/>
    </source>
</evidence>
<dbReference type="Proteomes" id="UP000479190">
    <property type="component" value="Unassembled WGS sequence"/>
</dbReference>
<organism evidence="1 2">
    <name type="scientific">Trichogramma brassicae</name>
    <dbReference type="NCBI Taxonomy" id="86971"/>
    <lineage>
        <taxon>Eukaryota</taxon>
        <taxon>Metazoa</taxon>
        <taxon>Ecdysozoa</taxon>
        <taxon>Arthropoda</taxon>
        <taxon>Hexapoda</taxon>
        <taxon>Insecta</taxon>
        <taxon>Pterygota</taxon>
        <taxon>Neoptera</taxon>
        <taxon>Endopterygota</taxon>
        <taxon>Hymenoptera</taxon>
        <taxon>Apocrita</taxon>
        <taxon>Proctotrupomorpha</taxon>
        <taxon>Chalcidoidea</taxon>
        <taxon>Trichogrammatidae</taxon>
        <taxon>Trichogramma</taxon>
    </lineage>
</organism>
<dbReference type="AlphaFoldDB" id="A0A6H5IYD3"/>
<dbReference type="EMBL" id="CADCXV010001306">
    <property type="protein sequence ID" value="CAB0043333.1"/>
    <property type="molecule type" value="Genomic_DNA"/>
</dbReference>
<accession>A0A6H5IYD3</accession>
<name>A0A6H5IYD3_9HYME</name>